<gene>
    <name evidence="2" type="ORF">L687_12425</name>
</gene>
<organism evidence="2 3">
    <name type="scientific">Microbacterium maritypicum MF109</name>
    <dbReference type="NCBI Taxonomy" id="1333857"/>
    <lineage>
        <taxon>Bacteria</taxon>
        <taxon>Bacillati</taxon>
        <taxon>Actinomycetota</taxon>
        <taxon>Actinomycetes</taxon>
        <taxon>Micrococcales</taxon>
        <taxon>Microbacteriaceae</taxon>
        <taxon>Microbacterium</taxon>
    </lineage>
</organism>
<dbReference type="PATRIC" id="fig|1333857.3.peg.714"/>
<feature type="region of interest" description="Disordered" evidence="1">
    <location>
        <begin position="34"/>
        <end position="97"/>
    </location>
</feature>
<reference evidence="2 3" key="1">
    <citation type="journal article" date="2013" name="Genome Announc.">
        <title>Whole-genome sequences of five oyster-associated bacteria show potential for crude oil hydrocarbon degradation.</title>
        <authorList>
            <person name="Chauhan A."/>
            <person name="Green S."/>
            <person name="Pathak A."/>
            <person name="Thomas J."/>
            <person name="Venkatramanan R."/>
        </authorList>
    </citation>
    <scope>NUCLEOTIDE SEQUENCE [LARGE SCALE GENOMIC DNA]</scope>
    <source>
        <strain evidence="2 3">MF109</strain>
    </source>
</reference>
<accession>T5KIB6</accession>
<sequence>MGLQAYEVVTEGRHPHKTTLMLSDEDAKRLGVFDQKSKATESKGAPKKAAAKASTPRKARTPRNKVAKPAADKAAEVAPVTPPAGGVEDASDPDASE</sequence>
<evidence type="ECO:0000313" key="3">
    <source>
        <dbReference type="Proteomes" id="UP000016033"/>
    </source>
</evidence>
<dbReference type="RefSeq" id="WP_021198698.1">
    <property type="nucleotide sequence ID" value="NZ_ATAO01000079.1"/>
</dbReference>
<dbReference type="Proteomes" id="UP000016033">
    <property type="component" value="Unassembled WGS sequence"/>
</dbReference>
<comment type="caution">
    <text evidence="2">The sequence shown here is derived from an EMBL/GenBank/DDBJ whole genome shotgun (WGS) entry which is preliminary data.</text>
</comment>
<feature type="compositionally biased region" description="Basic residues" evidence="1">
    <location>
        <begin position="45"/>
        <end position="66"/>
    </location>
</feature>
<proteinExistence type="predicted"/>
<evidence type="ECO:0000313" key="2">
    <source>
        <dbReference type="EMBL" id="EQM83418.1"/>
    </source>
</evidence>
<dbReference type="AlphaFoldDB" id="T5KIB6"/>
<name>T5KIB6_MICMQ</name>
<evidence type="ECO:0000256" key="1">
    <source>
        <dbReference type="SAM" id="MobiDB-lite"/>
    </source>
</evidence>
<dbReference type="EMBL" id="ATAO01000079">
    <property type="protein sequence ID" value="EQM83418.1"/>
    <property type="molecule type" value="Genomic_DNA"/>
</dbReference>
<protein>
    <submittedName>
        <fullName evidence="2">Uncharacterized protein</fullName>
    </submittedName>
</protein>